<sequence length="114" mass="13301">MSTADVKEDTEDLSEQQEVNMKQEEEVDYQKEDPPRMEVPQCDKIKIALQTRERFMSSKRYQRSDFLDGSGPPTFKNDATCLLSYYTLYNRGHPKHLPFNASRLSVSRYAPKCD</sequence>
<name>K1QL56_MAGGI</name>
<evidence type="ECO:0000256" key="1">
    <source>
        <dbReference type="SAM" id="MobiDB-lite"/>
    </source>
</evidence>
<dbReference type="AlphaFoldDB" id="K1QL56"/>
<evidence type="ECO:0000313" key="2">
    <source>
        <dbReference type="EMBL" id="EKC34558.1"/>
    </source>
</evidence>
<feature type="compositionally biased region" description="Basic and acidic residues" evidence="1">
    <location>
        <begin position="21"/>
        <end position="39"/>
    </location>
</feature>
<proteinExistence type="predicted"/>
<dbReference type="HOGENOM" id="CLU_2123440_0_0_1"/>
<gene>
    <name evidence="2" type="ORF">CGI_10021122</name>
</gene>
<reference evidence="2" key="1">
    <citation type="journal article" date="2012" name="Nature">
        <title>The oyster genome reveals stress adaptation and complexity of shell formation.</title>
        <authorList>
            <person name="Zhang G."/>
            <person name="Fang X."/>
            <person name="Guo X."/>
            <person name="Li L."/>
            <person name="Luo R."/>
            <person name="Xu F."/>
            <person name="Yang P."/>
            <person name="Zhang L."/>
            <person name="Wang X."/>
            <person name="Qi H."/>
            <person name="Xiong Z."/>
            <person name="Que H."/>
            <person name="Xie Y."/>
            <person name="Holland P.W."/>
            <person name="Paps J."/>
            <person name="Zhu Y."/>
            <person name="Wu F."/>
            <person name="Chen Y."/>
            <person name="Wang J."/>
            <person name="Peng C."/>
            <person name="Meng J."/>
            <person name="Yang L."/>
            <person name="Liu J."/>
            <person name="Wen B."/>
            <person name="Zhang N."/>
            <person name="Huang Z."/>
            <person name="Zhu Q."/>
            <person name="Feng Y."/>
            <person name="Mount A."/>
            <person name="Hedgecock D."/>
            <person name="Xu Z."/>
            <person name="Liu Y."/>
            <person name="Domazet-Loso T."/>
            <person name="Du Y."/>
            <person name="Sun X."/>
            <person name="Zhang S."/>
            <person name="Liu B."/>
            <person name="Cheng P."/>
            <person name="Jiang X."/>
            <person name="Li J."/>
            <person name="Fan D."/>
            <person name="Wang W."/>
            <person name="Fu W."/>
            <person name="Wang T."/>
            <person name="Wang B."/>
            <person name="Zhang J."/>
            <person name="Peng Z."/>
            <person name="Li Y."/>
            <person name="Li N."/>
            <person name="Wang J."/>
            <person name="Chen M."/>
            <person name="He Y."/>
            <person name="Tan F."/>
            <person name="Song X."/>
            <person name="Zheng Q."/>
            <person name="Huang R."/>
            <person name="Yang H."/>
            <person name="Du X."/>
            <person name="Chen L."/>
            <person name="Yang M."/>
            <person name="Gaffney P.M."/>
            <person name="Wang S."/>
            <person name="Luo L."/>
            <person name="She Z."/>
            <person name="Ming Y."/>
            <person name="Huang W."/>
            <person name="Zhang S."/>
            <person name="Huang B."/>
            <person name="Zhang Y."/>
            <person name="Qu T."/>
            <person name="Ni P."/>
            <person name="Miao G."/>
            <person name="Wang J."/>
            <person name="Wang Q."/>
            <person name="Steinberg C.E."/>
            <person name="Wang H."/>
            <person name="Li N."/>
            <person name="Qian L."/>
            <person name="Zhang G."/>
            <person name="Li Y."/>
            <person name="Yang H."/>
            <person name="Liu X."/>
            <person name="Wang J."/>
            <person name="Yin Y."/>
            <person name="Wang J."/>
        </authorList>
    </citation>
    <scope>NUCLEOTIDE SEQUENCE [LARGE SCALE GENOMIC DNA]</scope>
    <source>
        <strain evidence="2">05x7-T-G4-1.051#20</strain>
    </source>
</reference>
<protein>
    <submittedName>
        <fullName evidence="2">Uncharacterized protein</fullName>
    </submittedName>
</protein>
<organism evidence="2">
    <name type="scientific">Magallana gigas</name>
    <name type="common">Pacific oyster</name>
    <name type="synonym">Crassostrea gigas</name>
    <dbReference type="NCBI Taxonomy" id="29159"/>
    <lineage>
        <taxon>Eukaryota</taxon>
        <taxon>Metazoa</taxon>
        <taxon>Spiralia</taxon>
        <taxon>Lophotrochozoa</taxon>
        <taxon>Mollusca</taxon>
        <taxon>Bivalvia</taxon>
        <taxon>Autobranchia</taxon>
        <taxon>Pteriomorphia</taxon>
        <taxon>Ostreida</taxon>
        <taxon>Ostreoidea</taxon>
        <taxon>Ostreidae</taxon>
        <taxon>Magallana</taxon>
    </lineage>
</organism>
<dbReference type="EMBL" id="JH815973">
    <property type="protein sequence ID" value="EKC34558.1"/>
    <property type="molecule type" value="Genomic_DNA"/>
</dbReference>
<dbReference type="InParanoid" id="K1QL56"/>
<feature type="region of interest" description="Disordered" evidence="1">
    <location>
        <begin position="1"/>
        <end position="39"/>
    </location>
</feature>
<accession>K1QL56</accession>